<comment type="similarity">
    <text evidence="1">Belongs to the UPF0161 family.</text>
</comment>
<dbReference type="NCBIfam" id="TIGR00278">
    <property type="entry name" value="membrane protein insertion efficiency factor YidD"/>
    <property type="match status" value="1"/>
</dbReference>
<dbReference type="InterPro" id="IPR002696">
    <property type="entry name" value="Membr_insert_effic_factor_YidD"/>
</dbReference>
<evidence type="ECO:0000256" key="1">
    <source>
        <dbReference type="HAMAP-Rule" id="MF_00386"/>
    </source>
</evidence>
<comment type="function">
    <text evidence="1">Could be involved in insertion of integral membrane proteins into the membrane.</text>
</comment>
<dbReference type="RefSeq" id="WP_136136146.1">
    <property type="nucleotide sequence ID" value="NZ_SDGV01000004.1"/>
</dbReference>
<name>A0A4S3B8I1_9ENTE</name>
<dbReference type="PANTHER" id="PTHR33383:SF1">
    <property type="entry name" value="MEMBRANE PROTEIN INSERTION EFFICIENCY FACTOR-RELATED"/>
    <property type="match status" value="1"/>
</dbReference>
<comment type="caution">
    <text evidence="2">The sequence shown here is derived from an EMBL/GenBank/DDBJ whole genome shotgun (WGS) entry which is preliminary data.</text>
</comment>
<dbReference type="GO" id="GO:0005886">
    <property type="term" value="C:plasma membrane"/>
    <property type="evidence" value="ECO:0007669"/>
    <property type="project" value="UniProtKB-SubCell"/>
</dbReference>
<accession>A0A4S3B8I1</accession>
<dbReference type="SMART" id="SM01234">
    <property type="entry name" value="Haemolytic"/>
    <property type="match status" value="1"/>
</dbReference>
<dbReference type="EMBL" id="SDGV01000004">
    <property type="protein sequence ID" value="THB62146.1"/>
    <property type="molecule type" value="Genomic_DNA"/>
</dbReference>
<comment type="subcellular location">
    <subcellularLocation>
        <location evidence="1">Cell membrane</location>
        <topology evidence="1">Peripheral membrane protein</topology>
        <orientation evidence="1">Cytoplasmic side</orientation>
    </subcellularLocation>
</comment>
<dbReference type="PANTHER" id="PTHR33383">
    <property type="entry name" value="MEMBRANE PROTEIN INSERTION EFFICIENCY FACTOR-RELATED"/>
    <property type="match status" value="1"/>
</dbReference>
<sequence>MKKIVILPVRFYQKFISPLFPRSCRYYPTCSQYMIDAVYTHGALKGFLMGTSRIMRCHPFAKGGIDYVPLKFSLRKNYDETYRGPYTVRVKKGESKINS</sequence>
<organism evidence="2 3">
    <name type="scientific">Vagococcus silagei</name>
    <dbReference type="NCBI Taxonomy" id="2508885"/>
    <lineage>
        <taxon>Bacteria</taxon>
        <taxon>Bacillati</taxon>
        <taxon>Bacillota</taxon>
        <taxon>Bacilli</taxon>
        <taxon>Lactobacillales</taxon>
        <taxon>Enterococcaceae</taxon>
        <taxon>Vagococcus</taxon>
    </lineage>
</organism>
<reference evidence="2 3" key="1">
    <citation type="submission" date="2019-01" db="EMBL/GenBank/DDBJ databases">
        <title>Vagococcus silagei sp. nov. isolated from brewer's grain.</title>
        <authorList>
            <person name="Guu J.-R."/>
        </authorList>
    </citation>
    <scope>NUCLEOTIDE SEQUENCE [LARGE SCALE GENOMIC DNA]</scope>
    <source>
        <strain evidence="2 3">2B-2</strain>
    </source>
</reference>
<dbReference type="Pfam" id="PF01809">
    <property type="entry name" value="YidD"/>
    <property type="match status" value="1"/>
</dbReference>
<keyword evidence="1" id="KW-1003">Cell membrane</keyword>
<proteinExistence type="inferred from homology"/>
<gene>
    <name evidence="2" type="primary">yidD</name>
    <name evidence="2" type="ORF">ESZ54_01960</name>
</gene>
<dbReference type="AlphaFoldDB" id="A0A4S3B8I1"/>
<protein>
    <recommendedName>
        <fullName evidence="1">Putative membrane protein insertion efficiency factor</fullName>
    </recommendedName>
</protein>
<dbReference type="Proteomes" id="UP000310506">
    <property type="component" value="Unassembled WGS sequence"/>
</dbReference>
<evidence type="ECO:0000313" key="3">
    <source>
        <dbReference type="Proteomes" id="UP000310506"/>
    </source>
</evidence>
<keyword evidence="3" id="KW-1185">Reference proteome</keyword>
<evidence type="ECO:0000313" key="2">
    <source>
        <dbReference type="EMBL" id="THB62146.1"/>
    </source>
</evidence>
<dbReference type="OrthoDB" id="9801753at2"/>
<keyword evidence="1" id="KW-0472">Membrane</keyword>
<dbReference type="HAMAP" id="MF_00386">
    <property type="entry name" value="UPF0161_YidD"/>
    <property type="match status" value="1"/>
</dbReference>